<dbReference type="Proteomes" id="UP001268089">
    <property type="component" value="Unassembled WGS sequence"/>
</dbReference>
<dbReference type="Pfam" id="PF14331">
    <property type="entry name" value="IcmF-related_N"/>
    <property type="match status" value="1"/>
</dbReference>
<organism evidence="2 3">
    <name type="scientific">Rhodoferax saidenbachensis</name>
    <dbReference type="NCBI Taxonomy" id="1484693"/>
    <lineage>
        <taxon>Bacteria</taxon>
        <taxon>Pseudomonadati</taxon>
        <taxon>Pseudomonadota</taxon>
        <taxon>Betaproteobacteria</taxon>
        <taxon>Burkholderiales</taxon>
        <taxon>Comamonadaceae</taxon>
        <taxon>Rhodoferax</taxon>
    </lineage>
</organism>
<feature type="domain" description="Type VI secretion system component TssM1 N-terminal" evidence="1">
    <location>
        <begin position="143"/>
        <end position="401"/>
    </location>
</feature>
<evidence type="ECO:0000259" key="1">
    <source>
        <dbReference type="Pfam" id="PF14331"/>
    </source>
</evidence>
<comment type="caution">
    <text evidence="2">The sequence shown here is derived from an EMBL/GenBank/DDBJ whole genome shotgun (WGS) entry which is preliminary data.</text>
</comment>
<name>A0ABU1ZNJ6_9BURK</name>
<evidence type="ECO:0000313" key="2">
    <source>
        <dbReference type="EMBL" id="MDR7307127.1"/>
    </source>
</evidence>
<reference evidence="2 3" key="1">
    <citation type="submission" date="2023-07" db="EMBL/GenBank/DDBJ databases">
        <title>Sorghum-associated microbial communities from plants grown in Nebraska, USA.</title>
        <authorList>
            <person name="Schachtman D."/>
        </authorList>
    </citation>
    <scope>NUCLEOTIDE SEQUENCE [LARGE SCALE GENOMIC DNA]</scope>
    <source>
        <strain evidence="2 3">BE308</strain>
    </source>
</reference>
<evidence type="ECO:0000313" key="3">
    <source>
        <dbReference type="Proteomes" id="UP001268089"/>
    </source>
</evidence>
<protein>
    <submittedName>
        <fullName evidence="2">Type VI secretion system protein ImpL</fullName>
    </submittedName>
</protein>
<sequence>MSILRDNLFLASLALLTLIVLAVLGLVLYFAMRSASAKPGSDPKLAKLRFDSLRNSFRQAVELIEGNIAARSERYAIPWVLVLNEGLEQRGLPIEQSGVPSALSSEAASAATSQGISWHFFDKGVVVEMQGAYLGSPDDENAAEKPWDEFLSLCHKYRPQRPFDSVVITVPAAMLMDTSPDAALELGKMARLAHRRLWLAQNRFAMRFAVYVAISGCEKIEGFASFARTLPEPMRAGMLGWSSPYDLSTTYQDTWVGEALDGVVRTISDTSAELFASKQTLADTRGFFLLPSRIEALRDQLQVYTDELMRPSAYHEPFFFRGIYFTGDSSQSAQTAETQFAEADAEPVLESLDTADLVSQLMQEPAFLRDLFEKKIFMEYGLARPSRQPLARPMLTRVGQFTAIVVLGGWSVGLVVATLHLDRRSHHLSATLQQIEADASYRTQKMRSGESIAPDWYKARTLTLLSVIEELGSQKMFSVFMPGSWPIWDNLDTRVVERVEREFGDIAIGTLRRELYARASELTGVPQDESTAELIIGGECVNPVPVAGPTHKAVLAVEDTAEFPAMLQYISSVERLEQAVEAMKRLQKGGANEANDLRLLVKFTLGAELPSNLSQSLRLLRGSDSGSSGSNGVSVMHMQQAVRCSLVKGMNALDQRVFVNNDLLVMERQLAALSYRLLSTDFRVTGFTQTVAGYKEILNIIREQENMLATGRGGWMHELNFDLGKAYAAALDRIAQATRLLGPEAAEQVRQRAVNEFLKFSSEFSARSNPEQQSDIVWQEKEARYGLSAQRLGLRDAIAGLLGQPFMTQPGDRDIPEIPAQGVLLWDVTKLDQALALGDLHKRFMAEGLLKFPPSNRPGVVAFLNAQFARLINDRIVDALSVSGRVDPANATDANAFDAARARLTKVEALLSDLGANTTADTLQRLVSADASIRLRQIDKSLNQSDLYAIRGRDFSYWTGDRGPLLQAFGVPDTQALQQYLALQFSRAETLGRQAEIYLPSLDKISTDGQLANRWQAINRELERYRSKNPNSSLGVYEQFLLTVGAETDRNTCTEKLAGKSPGSRPADYFAERYVQVYGALLKRCNELRYTEQLEQWSAFANTFNGQVAGRAPFAVPGVKDTIDADYEDVNQLLKTSEKLSRVLKDPQTASRTAPYSQSVRKFSDQFERVRAFLAPLYPPEDGMVPGYDVMVEFRANQAAEVEGNKVIDWSLDVGPQTIKLRDTPRLMRWEPGMPVTLNLRLAKDIPGNALPDPQQTAMAVDGKAVTYRFTDTWSLVRMVQRQREADPSGRGDLRTQLLRMEFPIGTGTEPGKGAQPDTRAKVYLRLTLFPVGKRTPMVWPVSFPVRAPEFNGQ</sequence>
<proteinExistence type="predicted"/>
<dbReference type="PANTHER" id="PTHR36153:SF1">
    <property type="entry name" value="TYPE VI SECRETION SYSTEM COMPONENT TSSM1"/>
    <property type="match status" value="1"/>
</dbReference>
<dbReference type="EMBL" id="JAVDXO010000005">
    <property type="protein sequence ID" value="MDR7307127.1"/>
    <property type="molecule type" value="Genomic_DNA"/>
</dbReference>
<dbReference type="InterPro" id="IPR025743">
    <property type="entry name" value="TssM1_N"/>
</dbReference>
<dbReference type="PANTHER" id="PTHR36153">
    <property type="entry name" value="INNER MEMBRANE PROTEIN-RELATED"/>
    <property type="match status" value="1"/>
</dbReference>
<accession>A0ABU1ZNJ6</accession>
<keyword evidence="3" id="KW-1185">Reference proteome</keyword>
<dbReference type="InterPro" id="IPR053156">
    <property type="entry name" value="T6SS_TssM-like"/>
</dbReference>
<gene>
    <name evidence="2" type="ORF">J2X15_002414</name>
</gene>
<dbReference type="RefSeq" id="WP_310343111.1">
    <property type="nucleotide sequence ID" value="NZ_JAVDXO010000005.1"/>
</dbReference>